<gene>
    <name evidence="1" type="ORF">FDO65_05125</name>
</gene>
<comment type="caution">
    <text evidence="1">The sequence shown here is derived from an EMBL/GenBank/DDBJ whole genome shotgun (WGS) entry which is preliminary data.</text>
</comment>
<dbReference type="InterPro" id="IPR032710">
    <property type="entry name" value="NTF2-like_dom_sf"/>
</dbReference>
<dbReference type="OrthoDB" id="4737690at2"/>
<dbReference type="SUPFAM" id="SSF54427">
    <property type="entry name" value="NTF2-like"/>
    <property type="match status" value="1"/>
</dbReference>
<keyword evidence="2" id="KW-1185">Reference proteome</keyword>
<dbReference type="EMBL" id="SZZH01000001">
    <property type="protein sequence ID" value="TKV61033.1"/>
    <property type="molecule type" value="Genomic_DNA"/>
</dbReference>
<proteinExistence type="predicted"/>
<organism evidence="1 2">
    <name type="scientific">Nakamurella flava</name>
    <dbReference type="NCBI Taxonomy" id="2576308"/>
    <lineage>
        <taxon>Bacteria</taxon>
        <taxon>Bacillati</taxon>
        <taxon>Actinomycetota</taxon>
        <taxon>Actinomycetes</taxon>
        <taxon>Nakamurellales</taxon>
        <taxon>Nakamurellaceae</taxon>
        <taxon>Nakamurella</taxon>
    </lineage>
</organism>
<sequence length="128" mass="15278">MTIALLREMFSRMVEGKDATLIERYYDPSLQLFTNGQVQDYEAFSRGHRTVYDTPITYRVEYDEQAWVQDDRRRTVAARVWITTARPQEEPTRIEVVLIAEYTADGRIRRIWETTYPGWEDLPAFEDY</sequence>
<dbReference type="Gene3D" id="3.10.450.50">
    <property type="match status" value="1"/>
</dbReference>
<dbReference type="Proteomes" id="UP000306985">
    <property type="component" value="Unassembled WGS sequence"/>
</dbReference>
<reference evidence="1 2" key="1">
    <citation type="submission" date="2019-05" db="EMBL/GenBank/DDBJ databases">
        <title>Nakamurella sp. N5BH11, whole genome shotgun sequence.</title>
        <authorList>
            <person name="Tuo L."/>
        </authorList>
    </citation>
    <scope>NUCLEOTIDE SEQUENCE [LARGE SCALE GENOMIC DNA]</scope>
    <source>
        <strain evidence="1 2">N5BH11</strain>
    </source>
</reference>
<accession>A0A4U6QKP5</accession>
<dbReference type="AlphaFoldDB" id="A0A4U6QKP5"/>
<name>A0A4U6QKP5_9ACTN</name>
<dbReference type="RefSeq" id="WP_137448336.1">
    <property type="nucleotide sequence ID" value="NZ_SZZH01000001.1"/>
</dbReference>
<evidence type="ECO:0000313" key="2">
    <source>
        <dbReference type="Proteomes" id="UP000306985"/>
    </source>
</evidence>
<evidence type="ECO:0000313" key="1">
    <source>
        <dbReference type="EMBL" id="TKV61033.1"/>
    </source>
</evidence>
<protein>
    <submittedName>
        <fullName evidence="1">Nuclear transport factor 2 family protein</fullName>
    </submittedName>
</protein>